<gene>
    <name evidence="2" type="ORF">ACFONP_05520</name>
</gene>
<evidence type="ECO:0000256" key="1">
    <source>
        <dbReference type="SAM" id="MobiDB-lite"/>
    </source>
</evidence>
<sequence length="147" mass="16215">MNDVSKDTFQISTEDIPEPTSQGGVSSGKIVHGKLIPPQQQILLFSADDWEAFVEEWAHYQRTQYKFVTRLSASADMGIDVAGFTDDEGFQGEWDNHQCKHYGNAIAPSTDPSPLNAASLSERMACLQEKSDGREALQTRGNHLEAA</sequence>
<protein>
    <submittedName>
        <fullName evidence="2">Uncharacterized protein</fullName>
    </submittedName>
</protein>
<keyword evidence="3" id="KW-1185">Reference proteome</keyword>
<feature type="compositionally biased region" description="Polar residues" evidence="1">
    <location>
        <begin position="7"/>
        <end position="24"/>
    </location>
</feature>
<reference evidence="3" key="1">
    <citation type="journal article" date="2019" name="Int. J. Syst. Evol. Microbiol.">
        <title>The Global Catalogue of Microorganisms (GCM) 10K type strain sequencing project: providing services to taxonomists for standard genome sequencing and annotation.</title>
        <authorList>
            <consortium name="The Broad Institute Genomics Platform"/>
            <consortium name="The Broad Institute Genome Sequencing Center for Infectious Disease"/>
            <person name="Wu L."/>
            <person name="Ma J."/>
        </authorList>
    </citation>
    <scope>NUCLEOTIDE SEQUENCE [LARGE SCALE GENOMIC DNA]</scope>
    <source>
        <strain evidence="3">KCTC 22245</strain>
    </source>
</reference>
<feature type="region of interest" description="Disordered" evidence="1">
    <location>
        <begin position="1"/>
        <end position="26"/>
    </location>
</feature>
<organism evidence="2 3">
    <name type="scientific">Parvularcula lutaonensis</name>
    <dbReference type="NCBI Taxonomy" id="491923"/>
    <lineage>
        <taxon>Bacteria</taxon>
        <taxon>Pseudomonadati</taxon>
        <taxon>Pseudomonadota</taxon>
        <taxon>Alphaproteobacteria</taxon>
        <taxon>Parvularculales</taxon>
        <taxon>Parvularculaceae</taxon>
        <taxon>Parvularcula</taxon>
    </lineage>
</organism>
<dbReference type="Proteomes" id="UP001595607">
    <property type="component" value="Unassembled WGS sequence"/>
</dbReference>
<evidence type="ECO:0000313" key="2">
    <source>
        <dbReference type="EMBL" id="MFC3302188.1"/>
    </source>
</evidence>
<dbReference type="EMBL" id="JBHRVA010000002">
    <property type="protein sequence ID" value="MFC3302188.1"/>
    <property type="molecule type" value="Genomic_DNA"/>
</dbReference>
<evidence type="ECO:0000313" key="3">
    <source>
        <dbReference type="Proteomes" id="UP001595607"/>
    </source>
</evidence>
<dbReference type="RefSeq" id="WP_378992552.1">
    <property type="nucleotide sequence ID" value="NZ_JBHRVA010000002.1"/>
</dbReference>
<name>A0ABV7M9U3_9PROT</name>
<accession>A0ABV7M9U3</accession>
<comment type="caution">
    <text evidence="2">The sequence shown here is derived from an EMBL/GenBank/DDBJ whole genome shotgun (WGS) entry which is preliminary data.</text>
</comment>
<proteinExistence type="predicted"/>